<evidence type="ECO:0000256" key="4">
    <source>
        <dbReference type="PIRSR" id="PIRSR600821-50"/>
    </source>
</evidence>
<comment type="caution">
    <text evidence="6">The sequence shown here is derived from an EMBL/GenBank/DDBJ whole genome shotgun (WGS) entry which is preliminary data.</text>
</comment>
<evidence type="ECO:0000256" key="3">
    <source>
        <dbReference type="ARBA" id="ARBA00023235"/>
    </source>
</evidence>
<dbReference type="PANTHER" id="PTHR30511">
    <property type="entry name" value="ALANINE RACEMASE"/>
    <property type="match status" value="1"/>
</dbReference>
<dbReference type="InterPro" id="IPR001608">
    <property type="entry name" value="Ala_racemase_N"/>
</dbReference>
<dbReference type="GO" id="GO:0030632">
    <property type="term" value="P:D-alanine biosynthetic process"/>
    <property type="evidence" value="ECO:0007669"/>
    <property type="project" value="TreeGrafter"/>
</dbReference>
<feature type="modified residue" description="N6-(pyridoxal phosphate)lysine" evidence="4">
    <location>
        <position position="35"/>
    </location>
</feature>
<dbReference type="Pfam" id="PF01168">
    <property type="entry name" value="Ala_racemase_N"/>
    <property type="match status" value="1"/>
</dbReference>
<dbReference type="InterPro" id="IPR000821">
    <property type="entry name" value="Ala_racemase"/>
</dbReference>
<dbReference type="PROSITE" id="PS00395">
    <property type="entry name" value="ALANINE_RACEMASE"/>
    <property type="match status" value="1"/>
</dbReference>
<dbReference type="PRINTS" id="PR00992">
    <property type="entry name" value="ALARACEMASE"/>
</dbReference>
<dbReference type="SUPFAM" id="SSF51419">
    <property type="entry name" value="PLP-binding barrel"/>
    <property type="match status" value="1"/>
</dbReference>
<dbReference type="RefSeq" id="WP_118019339.1">
    <property type="nucleotide sequence ID" value="NZ_JAWEXQ010000005.1"/>
</dbReference>
<dbReference type="NCBIfam" id="TIGR00492">
    <property type="entry name" value="alr"/>
    <property type="match status" value="1"/>
</dbReference>
<dbReference type="PANTHER" id="PTHR30511:SF0">
    <property type="entry name" value="ALANINE RACEMASE, CATABOLIC-RELATED"/>
    <property type="match status" value="1"/>
</dbReference>
<sequence>MMYTQMDIDLDVIAENYKKVSDRLPEETGIIAVVKADAYGLGAVPIAKKLEKAGCPMFAVTFMEEAVKLREAGIKAPILVMMPAESKELLIAGKHKLIITITDYEMAKQISDELVKQSYSLPAHLKVDCGLSRMGIVLKDRLEEAAEEAAKIHALPNLNTEAVFSHLTAAGTEGAYAALDLAEQQRFFELIKMLKKKNISIKTHLMSSDPYIWYPQMPGDYIRVGSILYGICPERYSCCGIKNCMSMNTYIVQIKWIPRDTEVSYGPLYRTVRRTKIAVVPVGFADGIRRALSNKGEMLIHGKRVPIIGKICCDHTILDVTDIEEVKVGDEVTIFGRNGEESQTAGDYAELCNASAPETTVIFSARIPRNYLNM</sequence>
<evidence type="ECO:0000259" key="5">
    <source>
        <dbReference type="SMART" id="SM01005"/>
    </source>
</evidence>
<dbReference type="FunFam" id="3.20.20.10:FF:000002">
    <property type="entry name" value="Alanine racemase"/>
    <property type="match status" value="1"/>
</dbReference>
<dbReference type="GO" id="GO:0030170">
    <property type="term" value="F:pyridoxal phosphate binding"/>
    <property type="evidence" value="ECO:0007669"/>
    <property type="project" value="TreeGrafter"/>
</dbReference>
<dbReference type="AlphaFoldDB" id="A0A412YZP3"/>
<dbReference type="InterPro" id="IPR020622">
    <property type="entry name" value="Ala_racemase_pyridoxalP-BS"/>
</dbReference>
<dbReference type="GO" id="GO:0008784">
    <property type="term" value="F:alanine racemase activity"/>
    <property type="evidence" value="ECO:0007669"/>
    <property type="project" value="UniProtKB-EC"/>
</dbReference>
<dbReference type="SUPFAM" id="SSF50621">
    <property type="entry name" value="Alanine racemase C-terminal domain-like"/>
    <property type="match status" value="1"/>
</dbReference>
<organism evidence="6 7">
    <name type="scientific">Enterocloster bolteae</name>
    <dbReference type="NCBI Taxonomy" id="208479"/>
    <lineage>
        <taxon>Bacteria</taxon>
        <taxon>Bacillati</taxon>
        <taxon>Bacillota</taxon>
        <taxon>Clostridia</taxon>
        <taxon>Lachnospirales</taxon>
        <taxon>Lachnospiraceae</taxon>
        <taxon>Enterocloster</taxon>
    </lineage>
</organism>
<name>A0A412YZP3_9FIRM</name>
<gene>
    <name evidence="6" type="primary">alr</name>
    <name evidence="6" type="ORF">DWW02_21885</name>
</gene>
<reference evidence="6 7" key="1">
    <citation type="submission" date="2018-08" db="EMBL/GenBank/DDBJ databases">
        <title>A genome reference for cultivated species of the human gut microbiota.</title>
        <authorList>
            <person name="Zou Y."/>
            <person name="Xue W."/>
            <person name="Luo G."/>
        </authorList>
    </citation>
    <scope>NUCLEOTIDE SEQUENCE [LARGE SCALE GENOMIC DNA]</scope>
    <source>
        <strain evidence="6 7">AF14-18</strain>
    </source>
</reference>
<dbReference type="Pfam" id="PF00842">
    <property type="entry name" value="Ala_racemase_C"/>
    <property type="match status" value="1"/>
</dbReference>
<keyword evidence="2 4" id="KW-0663">Pyridoxal phosphate</keyword>
<evidence type="ECO:0000313" key="7">
    <source>
        <dbReference type="Proteomes" id="UP000284543"/>
    </source>
</evidence>
<evidence type="ECO:0000256" key="1">
    <source>
        <dbReference type="ARBA" id="ARBA00001933"/>
    </source>
</evidence>
<dbReference type="SMART" id="SM01005">
    <property type="entry name" value="Ala_racemase_C"/>
    <property type="match status" value="1"/>
</dbReference>
<dbReference type="InterPro" id="IPR011079">
    <property type="entry name" value="Ala_racemase_C"/>
</dbReference>
<keyword evidence="3 6" id="KW-0413">Isomerase</keyword>
<dbReference type="GO" id="GO:0005829">
    <property type="term" value="C:cytosol"/>
    <property type="evidence" value="ECO:0007669"/>
    <property type="project" value="TreeGrafter"/>
</dbReference>
<dbReference type="InterPro" id="IPR009006">
    <property type="entry name" value="Ala_racemase/Decarboxylase_C"/>
</dbReference>
<comment type="cofactor">
    <cofactor evidence="1 4">
        <name>pyridoxal 5'-phosphate</name>
        <dbReference type="ChEBI" id="CHEBI:597326"/>
    </cofactor>
</comment>
<dbReference type="Proteomes" id="UP000284543">
    <property type="component" value="Unassembled WGS sequence"/>
</dbReference>
<dbReference type="Gene3D" id="2.40.37.10">
    <property type="entry name" value="Lyase, Ornithine Decarboxylase, Chain A, domain 1"/>
    <property type="match status" value="1"/>
</dbReference>
<dbReference type="CDD" id="cd00430">
    <property type="entry name" value="PLPDE_III_AR"/>
    <property type="match status" value="1"/>
</dbReference>
<dbReference type="Gene3D" id="3.20.20.10">
    <property type="entry name" value="Alanine racemase"/>
    <property type="match status" value="1"/>
</dbReference>
<protein>
    <submittedName>
        <fullName evidence="6">Alanine racemase</fullName>
        <ecNumber evidence="6">5.1.1.1</ecNumber>
    </submittedName>
</protein>
<feature type="domain" description="Alanine racemase C-terminal" evidence="5">
    <location>
        <begin position="244"/>
        <end position="372"/>
    </location>
</feature>
<proteinExistence type="predicted"/>
<dbReference type="EMBL" id="QRZM01000011">
    <property type="protein sequence ID" value="RGV73063.1"/>
    <property type="molecule type" value="Genomic_DNA"/>
</dbReference>
<accession>A0A412YZP3</accession>
<evidence type="ECO:0000256" key="2">
    <source>
        <dbReference type="ARBA" id="ARBA00022898"/>
    </source>
</evidence>
<dbReference type="InterPro" id="IPR029066">
    <property type="entry name" value="PLP-binding_barrel"/>
</dbReference>
<evidence type="ECO:0000313" key="6">
    <source>
        <dbReference type="EMBL" id="RGV73063.1"/>
    </source>
</evidence>
<dbReference type="EC" id="5.1.1.1" evidence="6"/>